<keyword evidence="7" id="KW-1015">Disulfide bond</keyword>
<gene>
    <name evidence="10" type="ORF">J0S82_013966</name>
</gene>
<evidence type="ECO:0000256" key="8">
    <source>
        <dbReference type="SAM" id="MobiDB-lite"/>
    </source>
</evidence>
<dbReference type="InterPro" id="IPR036954">
    <property type="entry name" value="Collagen_IV_NC_sf"/>
</dbReference>
<sequence>MDPLDSTEGTLVEMGNREFLDHQALQAYLGQEGSSASQDFQGTRASRVLQASLVLQESMEQEDLKLPESKGYLVFKDSKDHLETRDCQVPLGHQDVQADVGHLALKVPEEALPRVTVPTRDHLEIRDRQASMVQEENRGTVVCQGHLAPWAHQALQDTKASQVVMDKMARKDQWDSRDHRGHRELWGPLERRVYLAILAFEGPLALQGSLDHLQIWNPAPESQDFLEYQAQEDRKEPQGALEQGAPLDQFVGLTALTGRASRSAAKCRVTRLSRWERPAARPGGRGLRTSVPAGLQLPPATSVQGAKGSPARTAGGEKTARQGPPGLPDAQVTREKLAARERQREQLPRVQAPREWGEEQQRQTRLHPAFWGSRLERTLGDFALNLCDRFHFSLYSSGPPGPLGDPGPKGLEPGHLSGFLLVLHSQTATEPACPEGMPRLWTGYSLLYLEGQEKAHNQDLGRRISSPSPRLARNPLGEFYSLRSSSPISPYLREVFLQAGEVLSYSVKLRIPGASKKLI</sequence>
<name>A0A8J6AK25_GALPY</name>
<keyword evidence="11" id="KW-1185">Reference proteome</keyword>
<evidence type="ECO:0000313" key="10">
    <source>
        <dbReference type="EMBL" id="KAG8520846.1"/>
    </source>
</evidence>
<dbReference type="GO" id="GO:0005604">
    <property type="term" value="C:basement membrane"/>
    <property type="evidence" value="ECO:0007669"/>
    <property type="project" value="UniProtKB-SubCell"/>
</dbReference>
<evidence type="ECO:0000256" key="6">
    <source>
        <dbReference type="ARBA" id="ARBA00023119"/>
    </source>
</evidence>
<protein>
    <submittedName>
        <fullName evidence="10">Collagen alpha-4(IV) chain</fullName>
    </submittedName>
</protein>
<keyword evidence="4" id="KW-0677">Repeat</keyword>
<reference evidence="10" key="1">
    <citation type="journal article" date="2021" name="Evol. Appl.">
        <title>The genome of the Pyrenean desman and the effects of bottlenecks and inbreeding on the genomic landscape of an endangered species.</title>
        <authorList>
            <person name="Escoda L."/>
            <person name="Castresana J."/>
        </authorList>
    </citation>
    <scope>NUCLEOTIDE SEQUENCE</scope>
    <source>
        <strain evidence="10">IBE-C5619</strain>
    </source>
</reference>
<comment type="caution">
    <text evidence="10">The sequence shown here is derived from an EMBL/GenBank/DDBJ whole genome shotgun (WGS) entry which is preliminary data.</text>
</comment>
<feature type="domain" description="Collagen IV NC1" evidence="9">
    <location>
        <begin position="418"/>
        <end position="461"/>
    </location>
</feature>
<dbReference type="GO" id="GO:0005581">
    <property type="term" value="C:collagen trimer"/>
    <property type="evidence" value="ECO:0007669"/>
    <property type="project" value="UniProtKB-KW"/>
</dbReference>
<keyword evidence="2" id="KW-0964">Secreted</keyword>
<evidence type="ECO:0000313" key="11">
    <source>
        <dbReference type="Proteomes" id="UP000700334"/>
    </source>
</evidence>
<keyword evidence="6 10" id="KW-0176">Collagen</keyword>
<evidence type="ECO:0000256" key="4">
    <source>
        <dbReference type="ARBA" id="ARBA00022737"/>
    </source>
</evidence>
<evidence type="ECO:0000256" key="5">
    <source>
        <dbReference type="ARBA" id="ARBA00022869"/>
    </source>
</evidence>
<feature type="region of interest" description="Disordered" evidence="8">
    <location>
        <begin position="276"/>
        <end position="361"/>
    </location>
</feature>
<dbReference type="EMBL" id="JAGFMF010011501">
    <property type="protein sequence ID" value="KAG8520846.1"/>
    <property type="molecule type" value="Genomic_DNA"/>
</dbReference>
<dbReference type="SMART" id="SM00111">
    <property type="entry name" value="C4"/>
    <property type="match status" value="1"/>
</dbReference>
<dbReference type="PROSITE" id="PS51403">
    <property type="entry name" value="NC1_IV"/>
    <property type="match status" value="1"/>
</dbReference>
<evidence type="ECO:0000259" key="9">
    <source>
        <dbReference type="PROSITE" id="PS51403"/>
    </source>
</evidence>
<dbReference type="Gene3D" id="2.170.240.10">
    <property type="entry name" value="Collagen IV, non-collagenous"/>
    <property type="match status" value="1"/>
</dbReference>
<dbReference type="Pfam" id="PF01413">
    <property type="entry name" value="C4"/>
    <property type="match status" value="1"/>
</dbReference>
<dbReference type="Proteomes" id="UP000700334">
    <property type="component" value="Unassembled WGS sequence"/>
</dbReference>
<evidence type="ECO:0000256" key="2">
    <source>
        <dbReference type="ARBA" id="ARBA00022525"/>
    </source>
</evidence>
<comment type="subcellular location">
    <subcellularLocation>
        <location evidence="1">Secreted</location>
        <location evidence="1">Extracellular space</location>
        <location evidence="1">Extracellular matrix</location>
        <location evidence="1">Basement membrane</location>
    </subcellularLocation>
</comment>
<dbReference type="SUPFAM" id="SSF56436">
    <property type="entry name" value="C-type lectin-like"/>
    <property type="match status" value="1"/>
</dbReference>
<evidence type="ECO:0000256" key="7">
    <source>
        <dbReference type="ARBA" id="ARBA00023157"/>
    </source>
</evidence>
<dbReference type="AlphaFoldDB" id="A0A8J6AK25"/>
<accession>A0A8J6AK25</accession>
<evidence type="ECO:0000256" key="1">
    <source>
        <dbReference type="ARBA" id="ARBA00004302"/>
    </source>
</evidence>
<keyword evidence="3" id="KW-0272">Extracellular matrix</keyword>
<keyword evidence="5" id="KW-0084">Basement membrane</keyword>
<proteinExistence type="predicted"/>
<dbReference type="InterPro" id="IPR001442">
    <property type="entry name" value="Collagen_IV_NC"/>
</dbReference>
<feature type="compositionally biased region" description="Basic and acidic residues" evidence="8">
    <location>
        <begin position="332"/>
        <end position="347"/>
    </location>
</feature>
<dbReference type="GO" id="GO:0005201">
    <property type="term" value="F:extracellular matrix structural constituent"/>
    <property type="evidence" value="ECO:0007669"/>
    <property type="project" value="InterPro"/>
</dbReference>
<organism evidence="10 11">
    <name type="scientific">Galemys pyrenaicus</name>
    <name type="common">Iberian desman</name>
    <name type="synonym">Pyrenean desman</name>
    <dbReference type="NCBI Taxonomy" id="202257"/>
    <lineage>
        <taxon>Eukaryota</taxon>
        <taxon>Metazoa</taxon>
        <taxon>Chordata</taxon>
        <taxon>Craniata</taxon>
        <taxon>Vertebrata</taxon>
        <taxon>Euteleostomi</taxon>
        <taxon>Mammalia</taxon>
        <taxon>Eutheria</taxon>
        <taxon>Laurasiatheria</taxon>
        <taxon>Eulipotyphla</taxon>
        <taxon>Talpidae</taxon>
        <taxon>Galemys</taxon>
    </lineage>
</organism>
<evidence type="ECO:0000256" key="3">
    <source>
        <dbReference type="ARBA" id="ARBA00022530"/>
    </source>
</evidence>
<dbReference type="InterPro" id="IPR016187">
    <property type="entry name" value="CTDL_fold"/>
</dbReference>